<dbReference type="PANTHER" id="PTHR44942:SF4">
    <property type="entry name" value="METHYLTRANSFERASE TYPE 11 DOMAIN-CONTAINING PROTEIN"/>
    <property type="match status" value="1"/>
</dbReference>
<evidence type="ECO:0000313" key="6">
    <source>
        <dbReference type="Proteomes" id="UP000033647"/>
    </source>
</evidence>
<dbReference type="GO" id="GO:0008757">
    <property type="term" value="F:S-adenosylmethionine-dependent methyltransferase activity"/>
    <property type="evidence" value="ECO:0007669"/>
    <property type="project" value="InterPro"/>
</dbReference>
<dbReference type="GO" id="GO:0032259">
    <property type="term" value="P:methylation"/>
    <property type="evidence" value="ECO:0007669"/>
    <property type="project" value="UniProtKB-KW"/>
</dbReference>
<dbReference type="InterPro" id="IPR051052">
    <property type="entry name" value="Diverse_substrate_MTase"/>
</dbReference>
<dbReference type="Pfam" id="PF08241">
    <property type="entry name" value="Methyltransf_11"/>
    <property type="match status" value="1"/>
</dbReference>
<dbReference type="AlphaFoldDB" id="A0A0F4GR59"/>
<feature type="domain" description="Methyltransferase type 11" evidence="4">
    <location>
        <begin position="47"/>
        <end position="145"/>
    </location>
</feature>
<sequence>MPERSGFQYASFDWQSYMRFRPAYPPKVYSTVYDHHKANGGSFNSAVDIGAGIGIVSAELVKKFSHVTVTDPSAEYVEAAKAFLAANPKEKVSFLQAKAEDLSTANLPGGEKVDLVAAAASIHWADAEVAVPRIADVLNPGGTFAAWLYGTRLIFDYGENLNAVRAAYYTLWDDMVLARKSAHHIDALNATACRYDHLRFPTDTWTSVRRIHVSPDHLFTQSVGEGFPSHVTADQSVETFDDEKMISREADYEWIEGFLWSLMPDVNLKEFVPERFAALKEAMGGRSYGVRWAFVLVLATRK</sequence>
<dbReference type="EMBL" id="LAFY01000346">
    <property type="protein sequence ID" value="KJX99517.1"/>
    <property type="molecule type" value="Genomic_DNA"/>
</dbReference>
<dbReference type="Proteomes" id="UP000033647">
    <property type="component" value="Unassembled WGS sequence"/>
</dbReference>
<protein>
    <submittedName>
        <fullName evidence="5">Methyltransferase type 11 like protein</fullName>
    </submittedName>
</protein>
<dbReference type="PANTHER" id="PTHR44942">
    <property type="entry name" value="METHYLTRANSF_11 DOMAIN-CONTAINING PROTEIN"/>
    <property type="match status" value="1"/>
</dbReference>
<dbReference type="OrthoDB" id="10027013at2759"/>
<dbReference type="CDD" id="cd02440">
    <property type="entry name" value="AdoMet_MTases"/>
    <property type="match status" value="1"/>
</dbReference>
<gene>
    <name evidence="5" type="ORF">TI39_contig354g00096</name>
</gene>
<keyword evidence="3 5" id="KW-0808">Transferase</keyword>
<dbReference type="STRING" id="1047168.A0A0F4GR59"/>
<keyword evidence="6" id="KW-1185">Reference proteome</keyword>
<evidence type="ECO:0000256" key="3">
    <source>
        <dbReference type="ARBA" id="ARBA00022679"/>
    </source>
</evidence>
<comment type="caution">
    <text evidence="5">The sequence shown here is derived from an EMBL/GenBank/DDBJ whole genome shotgun (WGS) entry which is preliminary data.</text>
</comment>
<comment type="similarity">
    <text evidence="1">Belongs to the methyltransferase superfamily.</text>
</comment>
<dbReference type="Gene3D" id="3.40.50.150">
    <property type="entry name" value="Vaccinia Virus protein VP39"/>
    <property type="match status" value="1"/>
</dbReference>
<evidence type="ECO:0000256" key="2">
    <source>
        <dbReference type="ARBA" id="ARBA00022603"/>
    </source>
</evidence>
<dbReference type="SUPFAM" id="SSF53335">
    <property type="entry name" value="S-adenosyl-L-methionine-dependent methyltransferases"/>
    <property type="match status" value="1"/>
</dbReference>
<proteinExistence type="inferred from homology"/>
<keyword evidence="2 5" id="KW-0489">Methyltransferase</keyword>
<organism evidence="5 6">
    <name type="scientific">Zymoseptoria brevis</name>
    <dbReference type="NCBI Taxonomy" id="1047168"/>
    <lineage>
        <taxon>Eukaryota</taxon>
        <taxon>Fungi</taxon>
        <taxon>Dikarya</taxon>
        <taxon>Ascomycota</taxon>
        <taxon>Pezizomycotina</taxon>
        <taxon>Dothideomycetes</taxon>
        <taxon>Dothideomycetidae</taxon>
        <taxon>Mycosphaerellales</taxon>
        <taxon>Mycosphaerellaceae</taxon>
        <taxon>Zymoseptoria</taxon>
    </lineage>
</organism>
<dbReference type="InterPro" id="IPR029063">
    <property type="entry name" value="SAM-dependent_MTases_sf"/>
</dbReference>
<evidence type="ECO:0000313" key="5">
    <source>
        <dbReference type="EMBL" id="KJX99517.1"/>
    </source>
</evidence>
<evidence type="ECO:0000256" key="1">
    <source>
        <dbReference type="ARBA" id="ARBA00008361"/>
    </source>
</evidence>
<accession>A0A0F4GR59</accession>
<dbReference type="InterPro" id="IPR013216">
    <property type="entry name" value="Methyltransf_11"/>
</dbReference>
<name>A0A0F4GR59_9PEZI</name>
<evidence type="ECO:0000259" key="4">
    <source>
        <dbReference type="Pfam" id="PF08241"/>
    </source>
</evidence>
<reference evidence="5 6" key="1">
    <citation type="submission" date="2015-03" db="EMBL/GenBank/DDBJ databases">
        <title>RNA-seq based gene annotation and comparative genomics of four Zymoseptoria species reveal species-specific pathogenicity related genes and transposable element activity.</title>
        <authorList>
            <person name="Grandaubert J."/>
            <person name="Bhattacharyya A."/>
            <person name="Stukenbrock E.H."/>
        </authorList>
    </citation>
    <scope>NUCLEOTIDE SEQUENCE [LARGE SCALE GENOMIC DNA]</scope>
    <source>
        <strain evidence="5 6">Zb18110</strain>
    </source>
</reference>